<keyword evidence="4" id="KW-1185">Reference proteome</keyword>
<accession>A0ABD3MAL1</accession>
<organism evidence="3 4">
    <name type="scientific">Discostella pseudostelligera</name>
    <dbReference type="NCBI Taxonomy" id="259834"/>
    <lineage>
        <taxon>Eukaryota</taxon>
        <taxon>Sar</taxon>
        <taxon>Stramenopiles</taxon>
        <taxon>Ochrophyta</taxon>
        <taxon>Bacillariophyta</taxon>
        <taxon>Coscinodiscophyceae</taxon>
        <taxon>Thalassiosirophycidae</taxon>
        <taxon>Stephanodiscales</taxon>
        <taxon>Stephanodiscaceae</taxon>
        <taxon>Discostella</taxon>
    </lineage>
</organism>
<feature type="compositionally biased region" description="Acidic residues" evidence="2">
    <location>
        <begin position="22"/>
        <end position="33"/>
    </location>
</feature>
<feature type="region of interest" description="Disordered" evidence="2">
    <location>
        <begin position="1"/>
        <end position="78"/>
    </location>
</feature>
<dbReference type="Gene3D" id="1.20.58.1070">
    <property type="match status" value="1"/>
</dbReference>
<evidence type="ECO:0000313" key="4">
    <source>
        <dbReference type="Proteomes" id="UP001530293"/>
    </source>
</evidence>
<feature type="compositionally biased region" description="Acidic residues" evidence="2">
    <location>
        <begin position="318"/>
        <end position="327"/>
    </location>
</feature>
<comment type="caution">
    <text evidence="3">The sequence shown here is derived from an EMBL/GenBank/DDBJ whole genome shotgun (WGS) entry which is preliminary data.</text>
</comment>
<feature type="region of interest" description="Disordered" evidence="2">
    <location>
        <begin position="125"/>
        <end position="157"/>
    </location>
</feature>
<feature type="region of interest" description="Disordered" evidence="2">
    <location>
        <begin position="365"/>
        <end position="406"/>
    </location>
</feature>
<dbReference type="AlphaFoldDB" id="A0ABD3MAL1"/>
<sequence>MDAAAIHSHGEDEPLASIADDGVTDNIDDDDNADASRISETNNNLADDDADGEVDDGDDHNDDDDESPPPTKRTKISSLTNDSIITIDDVSTMDASTYIAWVNQQAESLPDIFVASSVTATTATTTAESVAKSSTAATHTTMHTNHESNNSTNNTEIDSSSLLSTLQVFLSHRMDILPPPTARHLPPAPSTSSSQQNNLQALHSLHHALFAHEIGDDDNTDNNNETALQNYDSGPNQNNNLVHAWVTNIISNFSKLRIHLEKMSAIHHQQQQQQEGYLHRAISVPKMKDRMAWHIFCLGKDEAYGNIGGRYEYLFEDDAEEEDDGVTDDNGVSEDRDNNCNGVNEEEEVEESMEGEKIMLAVKEECDDTHTSSPPPLPPQSTSKDINPISSNSNPSSTQQPHPPTLPLLLQFDQVLTRSIFHHHVHYYCQYKLPLTKARASWIYAILARLEKPLHREECASVRSVLRECCERRWKLVLPSSSEDVVEGNEEECWEQLTLLNTLIAITGIYFEQAAAFAGSGSSSSTGKNGMDSLFSVS</sequence>
<feature type="region of interest" description="Disordered" evidence="2">
    <location>
        <begin position="214"/>
        <end position="235"/>
    </location>
</feature>
<evidence type="ECO:0000256" key="1">
    <source>
        <dbReference type="ARBA" id="ARBA00025758"/>
    </source>
</evidence>
<gene>
    <name evidence="3" type="ORF">ACHAWU_002162</name>
</gene>
<dbReference type="EMBL" id="JALLBG020000176">
    <property type="protein sequence ID" value="KAL3760652.1"/>
    <property type="molecule type" value="Genomic_DNA"/>
</dbReference>
<proteinExistence type="inferred from homology"/>
<feature type="compositionally biased region" description="Acidic residues" evidence="2">
    <location>
        <begin position="46"/>
        <end position="67"/>
    </location>
</feature>
<evidence type="ECO:0000256" key="2">
    <source>
        <dbReference type="SAM" id="MobiDB-lite"/>
    </source>
</evidence>
<reference evidence="3 4" key="1">
    <citation type="submission" date="2024-10" db="EMBL/GenBank/DDBJ databases">
        <title>Updated reference genomes for cyclostephanoid diatoms.</title>
        <authorList>
            <person name="Roberts W.R."/>
            <person name="Alverson A.J."/>
        </authorList>
    </citation>
    <scope>NUCLEOTIDE SEQUENCE [LARGE SCALE GENOMIC DNA]</scope>
    <source>
        <strain evidence="3 4">AJA232-27</strain>
    </source>
</reference>
<dbReference type="PANTHER" id="PTHR12794">
    <property type="entry name" value="GEMIN2"/>
    <property type="match status" value="1"/>
</dbReference>
<dbReference type="Proteomes" id="UP001530293">
    <property type="component" value="Unassembled WGS sequence"/>
</dbReference>
<dbReference type="PANTHER" id="PTHR12794:SF0">
    <property type="entry name" value="GEM-ASSOCIATED PROTEIN 2"/>
    <property type="match status" value="1"/>
</dbReference>
<feature type="compositionally biased region" description="Low complexity" evidence="2">
    <location>
        <begin position="380"/>
        <end position="400"/>
    </location>
</feature>
<feature type="compositionally biased region" description="Acidic residues" evidence="2">
    <location>
        <begin position="344"/>
        <end position="353"/>
    </location>
</feature>
<dbReference type="InterPro" id="IPR035426">
    <property type="entry name" value="Gemin2/Brr1"/>
</dbReference>
<dbReference type="Pfam" id="PF04938">
    <property type="entry name" value="SIP1"/>
    <property type="match status" value="1"/>
</dbReference>
<protein>
    <submittedName>
        <fullName evidence="3">Uncharacterized protein</fullName>
    </submittedName>
</protein>
<evidence type="ECO:0000313" key="3">
    <source>
        <dbReference type="EMBL" id="KAL3760652.1"/>
    </source>
</evidence>
<feature type="compositionally biased region" description="Pro residues" evidence="2">
    <location>
        <begin position="177"/>
        <end position="189"/>
    </location>
</feature>
<comment type="similarity">
    <text evidence="1">Belongs to the gemin-2 family.</text>
</comment>
<feature type="region of interest" description="Disordered" evidence="2">
    <location>
        <begin position="318"/>
        <end position="353"/>
    </location>
</feature>
<name>A0ABD3MAL1_9STRA</name>
<feature type="region of interest" description="Disordered" evidence="2">
    <location>
        <begin position="177"/>
        <end position="197"/>
    </location>
</feature>
<feature type="compositionally biased region" description="Polar residues" evidence="2">
    <location>
        <begin position="225"/>
        <end position="235"/>
    </location>
</feature>